<dbReference type="GO" id="GO:0035336">
    <property type="term" value="P:long-chain fatty-acyl-CoA metabolic process"/>
    <property type="evidence" value="ECO:0007669"/>
    <property type="project" value="TreeGrafter"/>
</dbReference>
<dbReference type="EC" id="1.2.1.84" evidence="1"/>
<organism evidence="3 4">
    <name type="scientific">Camellia sinensis</name>
    <name type="common">Tea plant</name>
    <name type="synonym">Thea sinensis</name>
    <dbReference type="NCBI Taxonomy" id="4442"/>
    <lineage>
        <taxon>Eukaryota</taxon>
        <taxon>Viridiplantae</taxon>
        <taxon>Streptophyta</taxon>
        <taxon>Embryophyta</taxon>
        <taxon>Tracheophyta</taxon>
        <taxon>Spermatophyta</taxon>
        <taxon>Magnoliopsida</taxon>
        <taxon>eudicotyledons</taxon>
        <taxon>Gunneridae</taxon>
        <taxon>Pentapetalae</taxon>
        <taxon>asterids</taxon>
        <taxon>Ericales</taxon>
        <taxon>Theaceae</taxon>
        <taxon>Camellia</taxon>
    </lineage>
</organism>
<protein>
    <recommendedName>
        <fullName evidence="1">Fatty acyl-CoA reductase</fullName>
        <ecNumber evidence="1">1.2.1.84</ecNumber>
    </recommendedName>
</protein>
<dbReference type="InterPro" id="IPR036291">
    <property type="entry name" value="NAD(P)-bd_dom_sf"/>
</dbReference>
<dbReference type="InterPro" id="IPR026055">
    <property type="entry name" value="FAR"/>
</dbReference>
<accession>A0A7J7GA37</accession>
<comment type="catalytic activity">
    <reaction evidence="1">
        <text>a long-chain fatty acyl-CoA + 2 NADPH + 2 H(+) = a long-chain primary fatty alcohol + 2 NADP(+) + CoA</text>
        <dbReference type="Rhea" id="RHEA:52716"/>
        <dbReference type="ChEBI" id="CHEBI:15378"/>
        <dbReference type="ChEBI" id="CHEBI:57287"/>
        <dbReference type="ChEBI" id="CHEBI:57783"/>
        <dbReference type="ChEBI" id="CHEBI:58349"/>
        <dbReference type="ChEBI" id="CHEBI:77396"/>
        <dbReference type="ChEBI" id="CHEBI:83139"/>
        <dbReference type="EC" id="1.2.1.84"/>
    </reaction>
</comment>
<dbReference type="Proteomes" id="UP000593564">
    <property type="component" value="Unassembled WGS sequence"/>
</dbReference>
<comment type="function">
    <text evidence="1">Catalyzes the reduction of fatty acyl-CoA to fatty alcohols.</text>
</comment>
<keyword evidence="1" id="KW-0560">Oxidoreductase</keyword>
<dbReference type="InterPro" id="IPR013120">
    <property type="entry name" value="FAR_NAD-bd"/>
</dbReference>
<gene>
    <name evidence="3" type="ORF">HYC85_025138</name>
</gene>
<dbReference type="EMBL" id="JACBKZ010000012">
    <property type="protein sequence ID" value="KAF5937632.1"/>
    <property type="molecule type" value="Genomic_DNA"/>
</dbReference>
<evidence type="ECO:0000259" key="2">
    <source>
        <dbReference type="Pfam" id="PF07993"/>
    </source>
</evidence>
<dbReference type="PANTHER" id="PTHR11011">
    <property type="entry name" value="MALE STERILITY PROTEIN 2-RELATED"/>
    <property type="match status" value="1"/>
</dbReference>
<dbReference type="GO" id="GO:0080019">
    <property type="term" value="F:alcohol-forming very long-chain fatty acyl-CoA reductase activity"/>
    <property type="evidence" value="ECO:0007669"/>
    <property type="project" value="InterPro"/>
</dbReference>
<keyword evidence="1" id="KW-0521">NADP</keyword>
<keyword evidence="1" id="KW-0444">Lipid biosynthesis</keyword>
<name>A0A7J7GA37_CAMSI</name>
<dbReference type="GO" id="GO:0102965">
    <property type="term" value="F:alcohol-forming long-chain fatty acyl-CoA reductase activity"/>
    <property type="evidence" value="ECO:0007669"/>
    <property type="project" value="UniProtKB-EC"/>
</dbReference>
<dbReference type="PANTHER" id="PTHR11011:SF99">
    <property type="entry name" value="FATTY ACYL-COA REDUCTASE 3"/>
    <property type="match status" value="1"/>
</dbReference>
<dbReference type="Pfam" id="PF07993">
    <property type="entry name" value="NAD_binding_4"/>
    <property type="match status" value="1"/>
</dbReference>
<feature type="domain" description="Thioester reductase (TE)" evidence="2">
    <location>
        <begin position="17"/>
        <end position="131"/>
    </location>
</feature>
<keyword evidence="1" id="KW-0443">Lipid metabolism</keyword>
<evidence type="ECO:0000313" key="4">
    <source>
        <dbReference type="Proteomes" id="UP000593564"/>
    </source>
</evidence>
<dbReference type="AlphaFoldDB" id="A0A7J7GA37"/>
<evidence type="ECO:0000313" key="3">
    <source>
        <dbReference type="EMBL" id="KAF5937632.1"/>
    </source>
</evidence>
<reference evidence="3 4" key="2">
    <citation type="submission" date="2020-07" db="EMBL/GenBank/DDBJ databases">
        <title>Genome assembly of wild tea tree DASZ reveals pedigree and selection history of tea varieties.</title>
        <authorList>
            <person name="Zhang W."/>
        </authorList>
    </citation>
    <scope>NUCLEOTIDE SEQUENCE [LARGE SCALE GENOMIC DNA]</scope>
    <source>
        <strain evidence="4">cv. G240</strain>
        <tissue evidence="3">Leaf</tissue>
    </source>
</reference>
<keyword evidence="4" id="KW-1185">Reference proteome</keyword>
<dbReference type="SUPFAM" id="SSF51735">
    <property type="entry name" value="NAD(P)-binding Rossmann-fold domains"/>
    <property type="match status" value="1"/>
</dbReference>
<comment type="caution">
    <text evidence="3">The sequence shown here is derived from an EMBL/GenBank/DDBJ whole genome shotgun (WGS) entry which is preliminary data.</text>
</comment>
<comment type="similarity">
    <text evidence="1">Belongs to the fatty acyl-CoA reductase family.</text>
</comment>
<dbReference type="Gene3D" id="3.40.50.720">
    <property type="entry name" value="NAD(P)-binding Rossmann-like Domain"/>
    <property type="match status" value="1"/>
</dbReference>
<sequence>MELGSVIQVLENKTILVTGATGFLAKIFVEKILRVQPNVKKLYLLVRAADAKSASQRLQNEVIAKDLYRVLREKLGANWNSFISEKVTSVPGDITLENLGVKDSNLVEEMWREVNIVVNVAATTNFDDRYDVH</sequence>
<evidence type="ECO:0000256" key="1">
    <source>
        <dbReference type="RuleBase" id="RU363097"/>
    </source>
</evidence>
<proteinExistence type="inferred from homology"/>
<reference evidence="4" key="1">
    <citation type="journal article" date="2020" name="Nat. Commun.">
        <title>Genome assembly of wild tea tree DASZ reveals pedigree and selection history of tea varieties.</title>
        <authorList>
            <person name="Zhang W."/>
            <person name="Zhang Y."/>
            <person name="Qiu H."/>
            <person name="Guo Y."/>
            <person name="Wan H."/>
            <person name="Zhang X."/>
            <person name="Scossa F."/>
            <person name="Alseekh S."/>
            <person name="Zhang Q."/>
            <person name="Wang P."/>
            <person name="Xu L."/>
            <person name="Schmidt M.H."/>
            <person name="Jia X."/>
            <person name="Li D."/>
            <person name="Zhu A."/>
            <person name="Guo F."/>
            <person name="Chen W."/>
            <person name="Ni D."/>
            <person name="Usadel B."/>
            <person name="Fernie A.R."/>
            <person name="Wen W."/>
        </authorList>
    </citation>
    <scope>NUCLEOTIDE SEQUENCE [LARGE SCALE GENOMIC DNA]</scope>
    <source>
        <strain evidence="4">cv. G240</strain>
    </source>
</reference>
<dbReference type="GO" id="GO:0010345">
    <property type="term" value="P:suberin biosynthetic process"/>
    <property type="evidence" value="ECO:0007669"/>
    <property type="project" value="TreeGrafter"/>
</dbReference>